<dbReference type="STRING" id="748909.SAMN05192575_101245"/>
<evidence type="ECO:0000259" key="5">
    <source>
        <dbReference type="PROSITE" id="PS50977"/>
    </source>
</evidence>
<dbReference type="PANTHER" id="PTHR30055">
    <property type="entry name" value="HTH-TYPE TRANSCRIPTIONAL REGULATOR RUTR"/>
    <property type="match status" value="1"/>
</dbReference>
<organism evidence="7 8">
    <name type="scientific">Nocardioides alpinus</name>
    <dbReference type="NCBI Taxonomy" id="748909"/>
    <lineage>
        <taxon>Bacteria</taxon>
        <taxon>Bacillati</taxon>
        <taxon>Actinomycetota</taxon>
        <taxon>Actinomycetes</taxon>
        <taxon>Propionibacteriales</taxon>
        <taxon>Nocardioidaceae</taxon>
        <taxon>Nocardioides</taxon>
    </lineage>
</organism>
<dbReference type="InterPro" id="IPR036271">
    <property type="entry name" value="Tet_transcr_reg_TetR-rel_C_sf"/>
</dbReference>
<evidence type="ECO:0000313" key="7">
    <source>
        <dbReference type="EMBL" id="SFA76191.1"/>
    </source>
</evidence>
<dbReference type="Gene3D" id="1.10.357.10">
    <property type="entry name" value="Tetracycline Repressor, domain 2"/>
    <property type="match status" value="1"/>
</dbReference>
<dbReference type="EMBL" id="PJBV01000035">
    <property type="protein sequence ID" value="PKH37291.1"/>
    <property type="molecule type" value="Genomic_DNA"/>
</dbReference>
<dbReference type="PANTHER" id="PTHR30055:SF234">
    <property type="entry name" value="HTH-TYPE TRANSCRIPTIONAL REGULATOR BETI"/>
    <property type="match status" value="1"/>
</dbReference>
<dbReference type="Proteomes" id="UP000233565">
    <property type="component" value="Unassembled WGS sequence"/>
</dbReference>
<dbReference type="Proteomes" id="UP000199113">
    <property type="component" value="Unassembled WGS sequence"/>
</dbReference>
<feature type="DNA-binding region" description="H-T-H motif" evidence="4">
    <location>
        <begin position="46"/>
        <end position="65"/>
    </location>
</feature>
<dbReference type="EMBL" id="FOKC01000001">
    <property type="protein sequence ID" value="SFA76191.1"/>
    <property type="molecule type" value="Genomic_DNA"/>
</dbReference>
<accession>A0A1I0VIN4</accession>
<dbReference type="PROSITE" id="PS50977">
    <property type="entry name" value="HTH_TETR_2"/>
    <property type="match status" value="1"/>
</dbReference>
<evidence type="ECO:0000256" key="2">
    <source>
        <dbReference type="ARBA" id="ARBA00023125"/>
    </source>
</evidence>
<evidence type="ECO:0000256" key="3">
    <source>
        <dbReference type="ARBA" id="ARBA00023163"/>
    </source>
</evidence>
<name>A0A1I0VIN4_9ACTN</name>
<evidence type="ECO:0000256" key="4">
    <source>
        <dbReference type="PROSITE-ProRule" id="PRU00335"/>
    </source>
</evidence>
<evidence type="ECO:0000313" key="6">
    <source>
        <dbReference type="EMBL" id="PKH37291.1"/>
    </source>
</evidence>
<reference evidence="7" key="1">
    <citation type="submission" date="2016-10" db="EMBL/GenBank/DDBJ databases">
        <authorList>
            <person name="de Groot N.N."/>
        </authorList>
    </citation>
    <scope>NUCLEOTIDE SEQUENCE [LARGE SCALE GENOMIC DNA]</scope>
    <source>
        <strain evidence="7">CGMCC 1.10697</strain>
    </source>
</reference>
<sequence length="208" mass="23518">MIHPATEPDAGGPPLSRVARKRNQRIDAILNVAAQVVAEHGYHNTSLEMIADQVDLTKASLYHYFDSKDDLFSACFQAVAEKTIARLAAVADAAPTPLDALRDLILEQLEIFVHDDPDMARLFLQHQDWPESMREKQRHWRRLHEDIFVAVVEDGVASGQLHPRDPRVALHCMHGSINFVPIWFRPRSAAEDKKALSLVSESILDIFR</sequence>
<proteinExistence type="predicted"/>
<evidence type="ECO:0000256" key="1">
    <source>
        <dbReference type="ARBA" id="ARBA00023015"/>
    </source>
</evidence>
<dbReference type="PROSITE" id="PS01081">
    <property type="entry name" value="HTH_TETR_1"/>
    <property type="match status" value="1"/>
</dbReference>
<reference evidence="6 9" key="2">
    <citation type="submission" date="2017-12" db="EMBL/GenBank/DDBJ databases">
        <title>Pharmacopeia of the Arctic Ocean.</title>
        <authorList>
            <person name="Collins E."/>
            <person name="Ducluzeau A.-L."/>
        </authorList>
    </citation>
    <scope>NUCLEOTIDE SEQUENCE [LARGE SCALE GENOMIC DNA]</scope>
    <source>
        <strain evidence="6 9">DSM 23325</strain>
    </source>
</reference>
<dbReference type="GO" id="GO:0000976">
    <property type="term" value="F:transcription cis-regulatory region binding"/>
    <property type="evidence" value="ECO:0007669"/>
    <property type="project" value="TreeGrafter"/>
</dbReference>
<dbReference type="AlphaFoldDB" id="A0A1I0VIN4"/>
<dbReference type="SUPFAM" id="SSF48498">
    <property type="entry name" value="Tetracyclin repressor-like, C-terminal domain"/>
    <property type="match status" value="1"/>
</dbReference>
<dbReference type="InterPro" id="IPR023772">
    <property type="entry name" value="DNA-bd_HTH_TetR-type_CS"/>
</dbReference>
<dbReference type="RefSeq" id="WP_091193245.1">
    <property type="nucleotide sequence ID" value="NZ_FOKC01000001.1"/>
</dbReference>
<protein>
    <submittedName>
        <fullName evidence="6">TetR/AcrR family transcriptional regulator</fullName>
    </submittedName>
    <submittedName>
        <fullName evidence="7">Transcriptional regulator, TetR family</fullName>
    </submittedName>
</protein>
<dbReference type="InterPro" id="IPR050109">
    <property type="entry name" value="HTH-type_TetR-like_transc_reg"/>
</dbReference>
<dbReference type="InterPro" id="IPR041490">
    <property type="entry name" value="KstR2_TetR_C"/>
</dbReference>
<evidence type="ECO:0000313" key="9">
    <source>
        <dbReference type="Proteomes" id="UP000233565"/>
    </source>
</evidence>
<evidence type="ECO:0000313" key="8">
    <source>
        <dbReference type="Proteomes" id="UP000199113"/>
    </source>
</evidence>
<gene>
    <name evidence="6" type="ORF">CXG46_17635</name>
    <name evidence="7" type="ORF">SAMN05192575_101245</name>
</gene>
<dbReference type="InterPro" id="IPR001647">
    <property type="entry name" value="HTH_TetR"/>
</dbReference>
<keyword evidence="1" id="KW-0805">Transcription regulation</keyword>
<dbReference type="SUPFAM" id="SSF46689">
    <property type="entry name" value="Homeodomain-like"/>
    <property type="match status" value="1"/>
</dbReference>
<keyword evidence="9" id="KW-1185">Reference proteome</keyword>
<dbReference type="InterPro" id="IPR009057">
    <property type="entry name" value="Homeodomain-like_sf"/>
</dbReference>
<feature type="domain" description="HTH tetR-type" evidence="5">
    <location>
        <begin position="23"/>
        <end position="83"/>
    </location>
</feature>
<keyword evidence="2 4" id="KW-0238">DNA-binding</keyword>
<dbReference type="Gene3D" id="1.10.10.60">
    <property type="entry name" value="Homeodomain-like"/>
    <property type="match status" value="1"/>
</dbReference>
<dbReference type="Pfam" id="PF00440">
    <property type="entry name" value="TetR_N"/>
    <property type="match status" value="1"/>
</dbReference>
<keyword evidence="3" id="KW-0804">Transcription</keyword>
<dbReference type="GO" id="GO:0003700">
    <property type="term" value="F:DNA-binding transcription factor activity"/>
    <property type="evidence" value="ECO:0007669"/>
    <property type="project" value="TreeGrafter"/>
</dbReference>
<dbReference type="Pfam" id="PF17932">
    <property type="entry name" value="TetR_C_24"/>
    <property type="match status" value="1"/>
</dbReference>
<dbReference type="PRINTS" id="PR00455">
    <property type="entry name" value="HTHTETR"/>
</dbReference>
<dbReference type="OrthoDB" id="3237195at2"/>